<reference evidence="11" key="1">
    <citation type="submission" date="2025-08" db="UniProtKB">
        <authorList>
            <consortium name="RefSeq"/>
        </authorList>
    </citation>
    <scope>IDENTIFICATION</scope>
    <source>
        <tissue evidence="11">Whole organism</tissue>
    </source>
</reference>
<dbReference type="GO" id="GO:0160148">
    <property type="term" value="F:tRNA pseudouridine(55) synthase activity"/>
    <property type="evidence" value="ECO:0007669"/>
    <property type="project" value="UniProtKB-EC"/>
</dbReference>
<evidence type="ECO:0000256" key="1">
    <source>
        <dbReference type="ARBA" id="ARBA00009652"/>
    </source>
</evidence>
<keyword evidence="10" id="KW-1185">Reference proteome</keyword>
<keyword evidence="4" id="KW-0413">Isomerase</keyword>
<dbReference type="InterPro" id="IPR048742">
    <property type="entry name" value="Pus10_N_euk"/>
</dbReference>
<dbReference type="GeneID" id="113206575"/>
<organism evidence="10 11">
    <name type="scientific">Frankliniella occidentalis</name>
    <name type="common">Western flower thrips</name>
    <name type="synonym">Euthrips occidentalis</name>
    <dbReference type="NCBI Taxonomy" id="133901"/>
    <lineage>
        <taxon>Eukaryota</taxon>
        <taxon>Metazoa</taxon>
        <taxon>Ecdysozoa</taxon>
        <taxon>Arthropoda</taxon>
        <taxon>Hexapoda</taxon>
        <taxon>Insecta</taxon>
        <taxon>Pterygota</taxon>
        <taxon>Neoptera</taxon>
        <taxon>Paraneoptera</taxon>
        <taxon>Thysanoptera</taxon>
        <taxon>Terebrantia</taxon>
        <taxon>Thripoidea</taxon>
        <taxon>Thripidae</taxon>
        <taxon>Frankliniella</taxon>
    </lineage>
</organism>
<evidence type="ECO:0000256" key="4">
    <source>
        <dbReference type="ARBA" id="ARBA00023235"/>
    </source>
</evidence>
<evidence type="ECO:0000313" key="11">
    <source>
        <dbReference type="RefSeq" id="XP_026278495.1"/>
    </source>
</evidence>
<name>A0A6J1SGN5_FRAOC</name>
<dbReference type="InterPro" id="IPR048741">
    <property type="entry name" value="Pus10-like_C"/>
</dbReference>
<protein>
    <recommendedName>
        <fullName evidence="2">tRNA pseudouridine(55) synthase</fullName>
        <ecNumber evidence="2">5.4.99.25</ecNumber>
    </recommendedName>
    <alternativeName>
        <fullName evidence="7">tRNA pseudouridine 55 synthase</fullName>
    </alternativeName>
    <alternativeName>
        <fullName evidence="5">tRNA pseudouridylate synthase</fullName>
    </alternativeName>
    <alternativeName>
        <fullName evidence="6">tRNA-uridine isomerase</fullName>
    </alternativeName>
</protein>
<gene>
    <name evidence="11" type="primary">LOC113206575</name>
</gene>
<dbReference type="InterPro" id="IPR020103">
    <property type="entry name" value="PsdUridine_synth_cat_dom_sf"/>
</dbReference>
<dbReference type="PANTHER" id="PTHR21568:SF0">
    <property type="entry name" value="TRNA PSEUDOURIDINE SYNTHASE PUS10"/>
    <property type="match status" value="1"/>
</dbReference>
<dbReference type="KEGG" id="foc:113206575"/>
<dbReference type="SUPFAM" id="SSF55120">
    <property type="entry name" value="Pseudouridine synthase"/>
    <property type="match status" value="1"/>
</dbReference>
<dbReference type="InterPro" id="IPR039894">
    <property type="entry name" value="Pus10-like"/>
</dbReference>
<dbReference type="PANTHER" id="PTHR21568">
    <property type="entry name" value="TRNA PSEUDOURIDINE SYNTHASE PUS10"/>
    <property type="match status" value="1"/>
</dbReference>
<evidence type="ECO:0000256" key="3">
    <source>
        <dbReference type="ARBA" id="ARBA00022694"/>
    </source>
</evidence>
<dbReference type="Gene3D" id="3.30.70.3190">
    <property type="match status" value="1"/>
</dbReference>
<dbReference type="EC" id="5.4.99.25" evidence="2"/>
<evidence type="ECO:0000259" key="8">
    <source>
        <dbReference type="Pfam" id="PF21237"/>
    </source>
</evidence>
<sequence>MTDTSKGKSPKEIFKHLRDIGCCKLCCLRYLGERSQYAYQNPDEALQMKSLVDEVEDTENPTKLKKDNVCTACLGLLQENFRETFIEKIITDVNTADYDCREFSCALSMPVSFCLRTHSFNLHIDEVFPSETDEPAEAKFMSVKEVWKWIASPLIAKGISKSFNPNKDCDFSITISIGYEDDEKECNCLMDMHKEIYEMRKKQKRKFKDCVLSRKSVESLLLSTDPSHFKKFYPSPPNIPNTSFTCSAVAPLHNSLFIAGRYNKYSRTLSQTPWIIDGKRLMETSVQELLCNPIIEISKADDLRFASSGREDVDVRMLGKGRPFFCELINPHRVHLQPSQFRNIEKAIASTTKDVAARHLQIVSKDQVSQIKAGEEEKVKLYSAYCIVSGDKACVDWGKLESLPPKCPIVLQQKTPIRVLHRRSLATRERTIFRLEVCKTETEESKAFILKMATQAGTYIKEFVHGDFGRTTPSLRDLLGTDVDILALDVLDIELDWPPEVNYDEESESVT</sequence>
<comment type="similarity">
    <text evidence="1">Belongs to the pseudouridine synthase Pus10 family.</text>
</comment>
<evidence type="ECO:0000256" key="2">
    <source>
        <dbReference type="ARBA" id="ARBA00012787"/>
    </source>
</evidence>
<keyword evidence="3" id="KW-0819">tRNA processing</keyword>
<dbReference type="Gene3D" id="3.30.70.2510">
    <property type="match status" value="1"/>
</dbReference>
<dbReference type="Pfam" id="PF21238">
    <property type="entry name" value="Pus10_C"/>
    <property type="match status" value="1"/>
</dbReference>
<accession>A0A6J1SGN5</accession>
<dbReference type="AlphaFoldDB" id="A0A6J1SGN5"/>
<evidence type="ECO:0000256" key="7">
    <source>
        <dbReference type="ARBA" id="ARBA00083669"/>
    </source>
</evidence>
<feature type="domain" description="Pus10-like C-terminal" evidence="9">
    <location>
        <begin position="257"/>
        <end position="494"/>
    </location>
</feature>
<dbReference type="CTD" id="150962"/>
<dbReference type="RefSeq" id="XP_026278495.1">
    <property type="nucleotide sequence ID" value="XM_026422710.2"/>
</dbReference>
<evidence type="ECO:0000256" key="6">
    <source>
        <dbReference type="ARBA" id="ARBA00079393"/>
    </source>
</evidence>
<dbReference type="FunFam" id="3.30.70.3190:FF:000001">
    <property type="entry name" value="tRNA pseudouridine synthase Pus10"/>
    <property type="match status" value="1"/>
</dbReference>
<proteinExistence type="inferred from homology"/>
<evidence type="ECO:0000256" key="5">
    <source>
        <dbReference type="ARBA" id="ARBA00075270"/>
    </source>
</evidence>
<dbReference type="Pfam" id="PF21237">
    <property type="entry name" value="Pus10_N_euk"/>
    <property type="match status" value="1"/>
</dbReference>
<evidence type="ECO:0000259" key="9">
    <source>
        <dbReference type="Pfam" id="PF21238"/>
    </source>
</evidence>
<feature type="domain" description="Pus10 N-terminal eukaryotes" evidence="8">
    <location>
        <begin position="70"/>
        <end position="246"/>
    </location>
</feature>
<dbReference type="OrthoDB" id="271937at2759"/>
<dbReference type="FunFam" id="3.30.70.2510:FF:000001">
    <property type="entry name" value="tRNA pseudouridine synthase Pus10"/>
    <property type="match status" value="1"/>
</dbReference>
<dbReference type="GO" id="GO:0031119">
    <property type="term" value="P:tRNA pseudouridine synthesis"/>
    <property type="evidence" value="ECO:0007669"/>
    <property type="project" value="UniProtKB-ARBA"/>
</dbReference>
<evidence type="ECO:0000313" key="10">
    <source>
        <dbReference type="Proteomes" id="UP000504606"/>
    </source>
</evidence>
<dbReference type="Proteomes" id="UP000504606">
    <property type="component" value="Unplaced"/>
</dbReference>
<dbReference type="GO" id="GO:0003723">
    <property type="term" value="F:RNA binding"/>
    <property type="evidence" value="ECO:0007669"/>
    <property type="project" value="InterPro"/>
</dbReference>